<name>A0A0E9PJ20_ANGAN</name>
<protein>
    <submittedName>
        <fullName evidence="1">Uncharacterized protein</fullName>
    </submittedName>
</protein>
<sequence>MNQFLYTVVYLLSDPQRKQTVYCADWESGRVIKRLCYETSYWISIM</sequence>
<evidence type="ECO:0000313" key="1">
    <source>
        <dbReference type="EMBL" id="JAH04616.1"/>
    </source>
</evidence>
<dbReference type="EMBL" id="GBXM01103961">
    <property type="protein sequence ID" value="JAH04616.1"/>
    <property type="molecule type" value="Transcribed_RNA"/>
</dbReference>
<dbReference type="AlphaFoldDB" id="A0A0E9PJ20"/>
<reference evidence="1" key="1">
    <citation type="submission" date="2014-11" db="EMBL/GenBank/DDBJ databases">
        <authorList>
            <person name="Amaro Gonzalez C."/>
        </authorList>
    </citation>
    <scope>NUCLEOTIDE SEQUENCE</scope>
</reference>
<organism evidence="1">
    <name type="scientific">Anguilla anguilla</name>
    <name type="common">European freshwater eel</name>
    <name type="synonym">Muraena anguilla</name>
    <dbReference type="NCBI Taxonomy" id="7936"/>
    <lineage>
        <taxon>Eukaryota</taxon>
        <taxon>Metazoa</taxon>
        <taxon>Chordata</taxon>
        <taxon>Craniata</taxon>
        <taxon>Vertebrata</taxon>
        <taxon>Euteleostomi</taxon>
        <taxon>Actinopterygii</taxon>
        <taxon>Neopterygii</taxon>
        <taxon>Teleostei</taxon>
        <taxon>Anguilliformes</taxon>
        <taxon>Anguillidae</taxon>
        <taxon>Anguilla</taxon>
    </lineage>
</organism>
<proteinExistence type="predicted"/>
<reference evidence="1" key="2">
    <citation type="journal article" date="2015" name="Fish Shellfish Immunol.">
        <title>Early steps in the European eel (Anguilla anguilla)-Vibrio vulnificus interaction in the gills: Role of the RtxA13 toxin.</title>
        <authorList>
            <person name="Callol A."/>
            <person name="Pajuelo D."/>
            <person name="Ebbesson L."/>
            <person name="Teles M."/>
            <person name="MacKenzie S."/>
            <person name="Amaro C."/>
        </authorList>
    </citation>
    <scope>NUCLEOTIDE SEQUENCE</scope>
</reference>
<accession>A0A0E9PJ20</accession>